<dbReference type="GO" id="GO:0046395">
    <property type="term" value="P:carboxylic acid catabolic process"/>
    <property type="evidence" value="ECO:0007669"/>
    <property type="project" value="UniProtKB-ARBA"/>
</dbReference>
<keyword evidence="2 7" id="KW-0560">Oxidoreductase</keyword>
<dbReference type="PROSITE" id="PS00895">
    <property type="entry name" value="3_HYDROXYISOBUT_DH"/>
    <property type="match status" value="1"/>
</dbReference>
<dbReference type="InterPro" id="IPR008927">
    <property type="entry name" value="6-PGluconate_DH-like_C_sf"/>
</dbReference>
<gene>
    <name evidence="7" type="primary">garR</name>
    <name evidence="7" type="ORF">IAA07_02310</name>
</gene>
<sequence>MKVGFIGLGIMGRPMSKNLLKAGHELVVFDFNKEAVADVVSCGAEAAESGKEVAEKCDVVITMVPNSPHVRAAVLGENGVADGAHPGTVVIDMSSIDPVESKKIGAELAEKGIDMLDAPVSGGEPKAIDGTLSVMVGGKKELFDKYYDLLMVMAGSVVYVGELGSGNVAKLANQIVVACNIAAVGEALAFAKKAGTDPELVYQAIRGGLAGSTVMDAKAPMMLSRNFKPGFRIELHIKDLNNALNAAHAISAPVPLTGQLMEMMQALKADGYEKEDHSSLVKYYEKIGNVVVEPEK</sequence>
<dbReference type="GO" id="GO:0008679">
    <property type="term" value="F:2-hydroxy-3-oxopropionate reductase activity"/>
    <property type="evidence" value="ECO:0007669"/>
    <property type="project" value="UniProtKB-EC"/>
</dbReference>
<dbReference type="EMBL" id="DWZA01000020">
    <property type="protein sequence ID" value="HJA70399.1"/>
    <property type="molecule type" value="Genomic_DNA"/>
</dbReference>
<dbReference type="InterPro" id="IPR002204">
    <property type="entry name" value="3-OH-isobutyrate_DH-rel_CS"/>
</dbReference>
<dbReference type="EC" id="1.1.1.60" evidence="7"/>
<comment type="caution">
    <text evidence="7">The sequence shown here is derived from an EMBL/GenBank/DDBJ whole genome shotgun (WGS) entry which is preliminary data.</text>
</comment>
<dbReference type="Gene3D" id="1.10.1040.10">
    <property type="entry name" value="N-(1-d-carboxylethyl)-l-norvaline Dehydrogenase, domain 2"/>
    <property type="match status" value="1"/>
</dbReference>
<dbReference type="AlphaFoldDB" id="A0A9D2HH38"/>
<dbReference type="FunFam" id="3.40.50.720:FF:000071">
    <property type="entry name" value="2-hydroxy-3-oxopropionate reductase"/>
    <property type="match status" value="1"/>
</dbReference>
<feature type="domain" description="3-hydroxyisobutyrate dehydrogenase-like NAD-binding" evidence="6">
    <location>
        <begin position="164"/>
        <end position="284"/>
    </location>
</feature>
<evidence type="ECO:0000256" key="2">
    <source>
        <dbReference type="ARBA" id="ARBA00023002"/>
    </source>
</evidence>
<dbReference type="InterPro" id="IPR013328">
    <property type="entry name" value="6PGD_dom2"/>
</dbReference>
<dbReference type="InterPro" id="IPR036291">
    <property type="entry name" value="NAD(P)-bd_dom_sf"/>
</dbReference>
<dbReference type="GO" id="GO:0051287">
    <property type="term" value="F:NAD binding"/>
    <property type="evidence" value="ECO:0007669"/>
    <property type="project" value="InterPro"/>
</dbReference>
<evidence type="ECO:0000256" key="4">
    <source>
        <dbReference type="PIRSR" id="PIRSR000103-1"/>
    </source>
</evidence>
<evidence type="ECO:0000256" key="1">
    <source>
        <dbReference type="ARBA" id="ARBA00009080"/>
    </source>
</evidence>
<dbReference type="Pfam" id="PF03446">
    <property type="entry name" value="NAD_binding_2"/>
    <property type="match status" value="1"/>
</dbReference>
<feature type="active site" evidence="4">
    <location>
        <position position="170"/>
    </location>
</feature>
<evidence type="ECO:0000313" key="8">
    <source>
        <dbReference type="Proteomes" id="UP000823900"/>
    </source>
</evidence>
<dbReference type="Pfam" id="PF14833">
    <property type="entry name" value="NAD_binding_11"/>
    <property type="match status" value="1"/>
</dbReference>
<dbReference type="GO" id="GO:0046487">
    <property type="term" value="P:glyoxylate metabolic process"/>
    <property type="evidence" value="ECO:0007669"/>
    <property type="project" value="InterPro"/>
</dbReference>
<dbReference type="NCBIfam" id="TIGR01505">
    <property type="entry name" value="tartro_sem_red"/>
    <property type="match status" value="1"/>
</dbReference>
<dbReference type="InterPro" id="IPR006115">
    <property type="entry name" value="6PGDH_NADP-bd"/>
</dbReference>
<evidence type="ECO:0000313" key="7">
    <source>
        <dbReference type="EMBL" id="HJA70399.1"/>
    </source>
</evidence>
<dbReference type="GO" id="GO:0050661">
    <property type="term" value="F:NADP binding"/>
    <property type="evidence" value="ECO:0007669"/>
    <property type="project" value="InterPro"/>
</dbReference>
<evidence type="ECO:0000259" key="6">
    <source>
        <dbReference type="Pfam" id="PF14833"/>
    </source>
</evidence>
<evidence type="ECO:0000256" key="3">
    <source>
        <dbReference type="ARBA" id="ARBA00023027"/>
    </source>
</evidence>
<accession>A0A9D2HH38</accession>
<dbReference type="SUPFAM" id="SSF48179">
    <property type="entry name" value="6-phosphogluconate dehydrogenase C-terminal domain-like"/>
    <property type="match status" value="1"/>
</dbReference>
<dbReference type="NCBIfam" id="NF008592">
    <property type="entry name" value="PRK11559.1"/>
    <property type="match status" value="1"/>
</dbReference>
<dbReference type="Proteomes" id="UP000823900">
    <property type="component" value="Unassembled WGS sequence"/>
</dbReference>
<proteinExistence type="inferred from homology"/>
<dbReference type="InterPro" id="IPR015815">
    <property type="entry name" value="HIBADH-related"/>
</dbReference>
<name>A0A9D2HH38_9FIRM</name>
<organism evidence="7 8">
    <name type="scientific">Candidatus Lachnoclostridium stercoravium</name>
    <dbReference type="NCBI Taxonomy" id="2838633"/>
    <lineage>
        <taxon>Bacteria</taxon>
        <taxon>Bacillati</taxon>
        <taxon>Bacillota</taxon>
        <taxon>Clostridia</taxon>
        <taxon>Lachnospirales</taxon>
        <taxon>Lachnospiraceae</taxon>
    </lineage>
</organism>
<protein>
    <submittedName>
        <fullName evidence="7">2-hydroxy-3-oxopropionate reductase</fullName>
        <ecNumber evidence="7">1.1.1.60</ecNumber>
    </submittedName>
</protein>
<dbReference type="SUPFAM" id="SSF51735">
    <property type="entry name" value="NAD(P)-binding Rossmann-fold domains"/>
    <property type="match status" value="1"/>
</dbReference>
<feature type="domain" description="6-phosphogluconate dehydrogenase NADP-binding" evidence="5">
    <location>
        <begin position="2"/>
        <end position="161"/>
    </location>
</feature>
<keyword evidence="3" id="KW-0520">NAD</keyword>
<evidence type="ECO:0000259" key="5">
    <source>
        <dbReference type="Pfam" id="PF03446"/>
    </source>
</evidence>
<dbReference type="PANTHER" id="PTHR43060:SF3">
    <property type="entry name" value="2-HYDROXY-3-OXOPROPIONATE REDUCTASE"/>
    <property type="match status" value="1"/>
</dbReference>
<reference evidence="7" key="2">
    <citation type="submission" date="2021-04" db="EMBL/GenBank/DDBJ databases">
        <authorList>
            <person name="Gilroy R."/>
        </authorList>
    </citation>
    <scope>NUCLEOTIDE SEQUENCE</scope>
    <source>
        <strain evidence="7">CHK178-16964</strain>
    </source>
</reference>
<comment type="similarity">
    <text evidence="1">Belongs to the HIBADH-related family.</text>
</comment>
<dbReference type="PIRSF" id="PIRSF000103">
    <property type="entry name" value="HIBADH"/>
    <property type="match status" value="1"/>
</dbReference>
<dbReference type="Gene3D" id="3.40.50.720">
    <property type="entry name" value="NAD(P)-binding Rossmann-like Domain"/>
    <property type="match status" value="1"/>
</dbReference>
<dbReference type="InterPro" id="IPR006398">
    <property type="entry name" value="Tartro_sem_red"/>
</dbReference>
<dbReference type="PANTHER" id="PTHR43060">
    <property type="entry name" value="3-HYDROXYISOBUTYRATE DEHYDROGENASE-LIKE 1, MITOCHONDRIAL-RELATED"/>
    <property type="match status" value="1"/>
</dbReference>
<dbReference type="InterPro" id="IPR029154">
    <property type="entry name" value="HIBADH-like_NADP-bd"/>
</dbReference>
<reference evidence="7" key="1">
    <citation type="journal article" date="2021" name="PeerJ">
        <title>Extensive microbial diversity within the chicken gut microbiome revealed by metagenomics and culture.</title>
        <authorList>
            <person name="Gilroy R."/>
            <person name="Ravi A."/>
            <person name="Getino M."/>
            <person name="Pursley I."/>
            <person name="Horton D.L."/>
            <person name="Alikhan N.F."/>
            <person name="Baker D."/>
            <person name="Gharbi K."/>
            <person name="Hall N."/>
            <person name="Watson M."/>
            <person name="Adriaenssens E.M."/>
            <person name="Foster-Nyarko E."/>
            <person name="Jarju S."/>
            <person name="Secka A."/>
            <person name="Antonio M."/>
            <person name="Oren A."/>
            <person name="Chaudhuri R.R."/>
            <person name="La Ragione R."/>
            <person name="Hildebrand F."/>
            <person name="Pallen M.J."/>
        </authorList>
    </citation>
    <scope>NUCLEOTIDE SEQUENCE</scope>
    <source>
        <strain evidence="7">CHK178-16964</strain>
    </source>
</reference>